<evidence type="ECO:0000313" key="1">
    <source>
        <dbReference type="EMBL" id="CAH0378852.1"/>
    </source>
</evidence>
<dbReference type="EMBL" id="CAKKNE010000006">
    <property type="protein sequence ID" value="CAH0378852.1"/>
    <property type="molecule type" value="Genomic_DNA"/>
</dbReference>
<keyword evidence="2" id="KW-1185">Reference proteome</keyword>
<evidence type="ECO:0000313" key="2">
    <source>
        <dbReference type="Proteomes" id="UP000789595"/>
    </source>
</evidence>
<name>A0A8J2SZ67_9STRA</name>
<organism evidence="1 2">
    <name type="scientific">Pelagomonas calceolata</name>
    <dbReference type="NCBI Taxonomy" id="35677"/>
    <lineage>
        <taxon>Eukaryota</taxon>
        <taxon>Sar</taxon>
        <taxon>Stramenopiles</taxon>
        <taxon>Ochrophyta</taxon>
        <taxon>Pelagophyceae</taxon>
        <taxon>Pelagomonadales</taxon>
        <taxon>Pelagomonadaceae</taxon>
        <taxon>Pelagomonas</taxon>
    </lineage>
</organism>
<protein>
    <submittedName>
        <fullName evidence="1">Uncharacterized protein</fullName>
    </submittedName>
</protein>
<gene>
    <name evidence="1" type="ORF">PECAL_6P04490</name>
</gene>
<dbReference type="Proteomes" id="UP000789595">
    <property type="component" value="Unassembled WGS sequence"/>
</dbReference>
<dbReference type="AlphaFoldDB" id="A0A8J2SZ67"/>
<reference evidence="1" key="1">
    <citation type="submission" date="2021-11" db="EMBL/GenBank/DDBJ databases">
        <authorList>
            <consortium name="Genoscope - CEA"/>
            <person name="William W."/>
        </authorList>
    </citation>
    <scope>NUCLEOTIDE SEQUENCE</scope>
</reference>
<proteinExistence type="predicted"/>
<sequence>MADAILLCLACGATETLLPRLTLLRRRLNSRRVHPLIREGLAPRRRPRGRGRRHARHVDAPAPLQTQLGVDGRHLRVLALPVQGVVRGALRHPIRERIQRPQQQRFRVVVQRVGRVARRDGLSQLPARAVVLLERALRCLLGGDFCFEALHVAYPFAAARHGLR</sequence>
<accession>A0A8J2SZ67</accession>
<comment type="caution">
    <text evidence="1">The sequence shown here is derived from an EMBL/GenBank/DDBJ whole genome shotgun (WGS) entry which is preliminary data.</text>
</comment>